<feature type="signal peptide" evidence="2">
    <location>
        <begin position="1"/>
        <end position="24"/>
    </location>
</feature>
<evidence type="ECO:0000259" key="3">
    <source>
        <dbReference type="PROSITE" id="PS50181"/>
    </source>
</evidence>
<dbReference type="InterPro" id="IPR001810">
    <property type="entry name" value="F-box_dom"/>
</dbReference>
<evidence type="ECO:0000256" key="1">
    <source>
        <dbReference type="SAM" id="MobiDB-lite"/>
    </source>
</evidence>
<comment type="caution">
    <text evidence="4">The sequence shown here is derived from an EMBL/GenBank/DDBJ whole genome shotgun (WGS) entry which is preliminary data.</text>
</comment>
<name>A0ABQ8F1E1_9FUNG</name>
<dbReference type="PROSITE" id="PS50181">
    <property type="entry name" value="FBOX"/>
    <property type="match status" value="1"/>
</dbReference>
<gene>
    <name evidence="4" type="ORF">BASA50_009346</name>
</gene>
<sequence>MSSSVLPHEVVLIVLSFSTPQTVCRCEQSCRTWFQLVDSHDTSIWRSSVWSKVHHQLSYCSVSGGEQCAVTTLPGPVVAFMQNMKLVKGETWRDVVRMWTTWSRPSLAALRSINQCSIVYPQSSTGNSPHRSHNPFQTDVWSKARSLTTAPFLPPDLSSSESANRSAHIDSNININIGIKAPLILLSSLSTDLPLSRLPSSPEGSLGGTDPSSMSTTFQQVKIARIGMGTISLPTLFVDENAGSASSPPKQHLWFDNGGQIMRGLDVSAIPSPTQSSHTASPKPLLLPNRSYAQPSQTPFRVVLPYRPLGVSVQLIAQVRSDLLILQELIPGQRSVTIRIWDPRLHPNGPWMPSEQHHDRLHGSDTLEPHTITDGHGHRRVRGLWVLPFQTTGASLCGHTLICRVHSSVADEDNPFPHTHGVVCWKLEDAIAGLRSQDDAMPLYRDSYGVGATQQPDLSATFPSPTLSPPSSPVRIIPLLPSPMRIVWKRTLTYGLVQEIISNELVVAVRILAIQNQHPPAQDEHRNPPAQDEHQHEPHHPLDPPSHQDTPAMVQLWSIGTGSLFADITGDIPRSFLHGSGIFRIQLIRFHLVLYNTGILAVFDVLQSRRAWFDQRNRSGHCHHSTIDPRCQDRHPRSTRVISGLCSISKIPFVGHDVRIDISNDATTVVIAPAHQRGEVIVLDMKRSTCTTYLVNDGFSEGAQSRHGSMAGRHCVGVWFISDQFENGTVNGRRHTGVSRSSSHTRPSLSVAWQSIPV</sequence>
<dbReference type="Pfam" id="PF12937">
    <property type="entry name" value="F-box-like"/>
    <property type="match status" value="1"/>
</dbReference>
<dbReference type="InterPro" id="IPR036047">
    <property type="entry name" value="F-box-like_dom_sf"/>
</dbReference>
<evidence type="ECO:0000313" key="4">
    <source>
        <dbReference type="EMBL" id="KAH6590371.1"/>
    </source>
</evidence>
<feature type="chain" id="PRO_5045475006" description="F-box domain-containing protein" evidence="2">
    <location>
        <begin position="25"/>
        <end position="758"/>
    </location>
</feature>
<dbReference type="Gene3D" id="1.20.1280.50">
    <property type="match status" value="1"/>
</dbReference>
<dbReference type="SUPFAM" id="SSF81383">
    <property type="entry name" value="F-box domain"/>
    <property type="match status" value="1"/>
</dbReference>
<reference evidence="4 5" key="1">
    <citation type="submission" date="2021-02" db="EMBL/GenBank/DDBJ databases">
        <title>Variation within the Batrachochytrium salamandrivorans European outbreak.</title>
        <authorList>
            <person name="Kelly M."/>
            <person name="Pasmans F."/>
            <person name="Shea T.P."/>
            <person name="Munoz J.F."/>
            <person name="Carranza S."/>
            <person name="Cuomo C.A."/>
            <person name="Martel A."/>
        </authorList>
    </citation>
    <scope>NUCLEOTIDE SEQUENCE [LARGE SCALE GENOMIC DNA]</scope>
    <source>
        <strain evidence="4 5">AMFP18/2</strain>
    </source>
</reference>
<dbReference type="EMBL" id="JAFCIX010000433">
    <property type="protein sequence ID" value="KAH6590371.1"/>
    <property type="molecule type" value="Genomic_DNA"/>
</dbReference>
<dbReference type="Proteomes" id="UP001648503">
    <property type="component" value="Unassembled WGS sequence"/>
</dbReference>
<feature type="domain" description="F-box" evidence="3">
    <location>
        <begin position="1"/>
        <end position="48"/>
    </location>
</feature>
<proteinExistence type="predicted"/>
<protein>
    <recommendedName>
        <fullName evidence="3">F-box domain-containing protein</fullName>
    </recommendedName>
</protein>
<keyword evidence="5" id="KW-1185">Reference proteome</keyword>
<organism evidence="4 5">
    <name type="scientific">Batrachochytrium salamandrivorans</name>
    <dbReference type="NCBI Taxonomy" id="1357716"/>
    <lineage>
        <taxon>Eukaryota</taxon>
        <taxon>Fungi</taxon>
        <taxon>Fungi incertae sedis</taxon>
        <taxon>Chytridiomycota</taxon>
        <taxon>Chytridiomycota incertae sedis</taxon>
        <taxon>Chytridiomycetes</taxon>
        <taxon>Rhizophydiales</taxon>
        <taxon>Rhizophydiales incertae sedis</taxon>
        <taxon>Batrachochytrium</taxon>
    </lineage>
</organism>
<evidence type="ECO:0000313" key="5">
    <source>
        <dbReference type="Proteomes" id="UP001648503"/>
    </source>
</evidence>
<accession>A0ABQ8F1E1</accession>
<evidence type="ECO:0000256" key="2">
    <source>
        <dbReference type="SAM" id="SignalP"/>
    </source>
</evidence>
<feature type="region of interest" description="Disordered" evidence="1">
    <location>
        <begin position="518"/>
        <end position="550"/>
    </location>
</feature>
<feature type="compositionally biased region" description="Basic and acidic residues" evidence="1">
    <location>
        <begin position="521"/>
        <end position="542"/>
    </location>
</feature>
<keyword evidence="2" id="KW-0732">Signal</keyword>